<dbReference type="Proteomes" id="UP000054549">
    <property type="component" value="Unassembled WGS sequence"/>
</dbReference>
<evidence type="ECO:0000313" key="1">
    <source>
        <dbReference type="EMBL" id="KIL69198.1"/>
    </source>
</evidence>
<evidence type="ECO:0000313" key="2">
    <source>
        <dbReference type="Proteomes" id="UP000054549"/>
    </source>
</evidence>
<sequence>MKDCQLYIKVVQANRKYGMIAIGRRLYKQVVNSPLTNSDPLRAYIIAAVLGWDDIAKTVALNTFSQPLDKLALRFIWGRSLSPNEVQVPMCGRGIQCT</sequence>
<dbReference type="HOGENOM" id="CLU_2333192_0_0_1"/>
<organism evidence="1 2">
    <name type="scientific">Amanita muscaria (strain Koide BX008)</name>
    <dbReference type="NCBI Taxonomy" id="946122"/>
    <lineage>
        <taxon>Eukaryota</taxon>
        <taxon>Fungi</taxon>
        <taxon>Dikarya</taxon>
        <taxon>Basidiomycota</taxon>
        <taxon>Agaricomycotina</taxon>
        <taxon>Agaricomycetes</taxon>
        <taxon>Agaricomycetidae</taxon>
        <taxon>Agaricales</taxon>
        <taxon>Pluteineae</taxon>
        <taxon>Amanitaceae</taxon>
        <taxon>Amanita</taxon>
    </lineage>
</organism>
<name>A0A0C2XJF9_AMAMK</name>
<accession>A0A0C2XJF9</accession>
<protein>
    <submittedName>
        <fullName evidence="1">Uncharacterized protein</fullName>
    </submittedName>
</protein>
<dbReference type="AlphaFoldDB" id="A0A0C2XJF9"/>
<gene>
    <name evidence="1" type="ORF">M378DRAFT_157435</name>
</gene>
<dbReference type="InParanoid" id="A0A0C2XJF9"/>
<proteinExistence type="predicted"/>
<dbReference type="EMBL" id="KN818226">
    <property type="protein sequence ID" value="KIL69198.1"/>
    <property type="molecule type" value="Genomic_DNA"/>
</dbReference>
<keyword evidence="2" id="KW-1185">Reference proteome</keyword>
<dbReference type="OrthoDB" id="2665493at2759"/>
<reference evidence="1 2" key="1">
    <citation type="submission" date="2014-04" db="EMBL/GenBank/DDBJ databases">
        <title>Evolutionary Origins and Diversification of the Mycorrhizal Mutualists.</title>
        <authorList>
            <consortium name="DOE Joint Genome Institute"/>
            <consortium name="Mycorrhizal Genomics Consortium"/>
            <person name="Kohler A."/>
            <person name="Kuo A."/>
            <person name="Nagy L.G."/>
            <person name="Floudas D."/>
            <person name="Copeland A."/>
            <person name="Barry K.W."/>
            <person name="Cichocki N."/>
            <person name="Veneault-Fourrey C."/>
            <person name="LaButti K."/>
            <person name="Lindquist E.A."/>
            <person name="Lipzen A."/>
            <person name="Lundell T."/>
            <person name="Morin E."/>
            <person name="Murat C."/>
            <person name="Riley R."/>
            <person name="Ohm R."/>
            <person name="Sun H."/>
            <person name="Tunlid A."/>
            <person name="Henrissat B."/>
            <person name="Grigoriev I.V."/>
            <person name="Hibbett D.S."/>
            <person name="Martin F."/>
        </authorList>
    </citation>
    <scope>NUCLEOTIDE SEQUENCE [LARGE SCALE GENOMIC DNA]</scope>
    <source>
        <strain evidence="1 2">Koide BX008</strain>
    </source>
</reference>